<feature type="transmembrane region" description="Helical" evidence="1">
    <location>
        <begin position="257"/>
        <end position="278"/>
    </location>
</feature>
<dbReference type="InterPro" id="IPR000620">
    <property type="entry name" value="EamA_dom"/>
</dbReference>
<feature type="transmembrane region" description="Helical" evidence="1">
    <location>
        <begin position="42"/>
        <end position="59"/>
    </location>
</feature>
<organism evidence="3 4">
    <name type="scientific">Sphingobium soli</name>
    <dbReference type="NCBI Taxonomy" id="1591116"/>
    <lineage>
        <taxon>Bacteria</taxon>
        <taxon>Pseudomonadati</taxon>
        <taxon>Pseudomonadota</taxon>
        <taxon>Alphaproteobacteria</taxon>
        <taxon>Sphingomonadales</taxon>
        <taxon>Sphingomonadaceae</taxon>
        <taxon>Sphingobium</taxon>
    </lineage>
</organism>
<dbReference type="PANTHER" id="PTHR22911:SF137">
    <property type="entry name" value="SOLUTE CARRIER FAMILY 35 MEMBER G2-RELATED"/>
    <property type="match status" value="1"/>
</dbReference>
<evidence type="ECO:0000313" key="3">
    <source>
        <dbReference type="EMBL" id="MCC4231566.1"/>
    </source>
</evidence>
<dbReference type="InterPro" id="IPR037185">
    <property type="entry name" value="EmrE-like"/>
</dbReference>
<accession>A0ABS8H1U6</accession>
<feature type="transmembrane region" description="Helical" evidence="1">
    <location>
        <begin position="157"/>
        <end position="180"/>
    </location>
</feature>
<dbReference type="SUPFAM" id="SSF103481">
    <property type="entry name" value="Multidrug resistance efflux transporter EmrE"/>
    <property type="match status" value="2"/>
</dbReference>
<protein>
    <submittedName>
        <fullName evidence="3">DMT family transporter</fullName>
    </submittedName>
</protein>
<gene>
    <name evidence="3" type="ORF">LL253_02545</name>
</gene>
<keyword evidence="1" id="KW-0472">Membrane</keyword>
<keyword evidence="1" id="KW-1133">Transmembrane helix</keyword>
<dbReference type="PANTHER" id="PTHR22911">
    <property type="entry name" value="ACYL-MALONYL CONDENSING ENZYME-RELATED"/>
    <property type="match status" value="1"/>
</dbReference>
<dbReference type="Gene3D" id="1.10.3730.20">
    <property type="match status" value="1"/>
</dbReference>
<dbReference type="RefSeq" id="WP_228226060.1">
    <property type="nucleotide sequence ID" value="NZ_JAJGNP010000001.1"/>
</dbReference>
<dbReference type="EMBL" id="JAJGNP010000001">
    <property type="protein sequence ID" value="MCC4231566.1"/>
    <property type="molecule type" value="Genomic_DNA"/>
</dbReference>
<evidence type="ECO:0000313" key="4">
    <source>
        <dbReference type="Proteomes" id="UP001198830"/>
    </source>
</evidence>
<feature type="transmembrane region" description="Helical" evidence="1">
    <location>
        <begin position="127"/>
        <end position="145"/>
    </location>
</feature>
<feature type="transmembrane region" description="Helical" evidence="1">
    <location>
        <begin position="287"/>
        <end position="304"/>
    </location>
</feature>
<reference evidence="3 4" key="1">
    <citation type="submission" date="2021-10" db="EMBL/GenBank/DDBJ databases">
        <title>The diversity and Nitrogen Metabolism of Culturable Nitrate-Utilizing Bacteria Within the Oxygen Minimum Zone of the Changjiang (Yangtze River)Estuary.</title>
        <authorList>
            <person name="Zhang D."/>
            <person name="Zheng J."/>
            <person name="Liu S."/>
            <person name="He W."/>
        </authorList>
    </citation>
    <scope>NUCLEOTIDE SEQUENCE [LARGE SCALE GENOMIC DNA]</scope>
    <source>
        <strain evidence="3 4">FXH275-2</strain>
    </source>
</reference>
<evidence type="ECO:0000256" key="1">
    <source>
        <dbReference type="SAM" id="Phobius"/>
    </source>
</evidence>
<feature type="transmembrane region" description="Helical" evidence="1">
    <location>
        <begin position="71"/>
        <end position="93"/>
    </location>
</feature>
<keyword evidence="4" id="KW-1185">Reference proteome</keyword>
<evidence type="ECO:0000259" key="2">
    <source>
        <dbReference type="Pfam" id="PF00892"/>
    </source>
</evidence>
<dbReference type="Proteomes" id="UP001198830">
    <property type="component" value="Unassembled WGS sequence"/>
</dbReference>
<sequence>MFSSPIWLPATLVAGALQAWRTAVQRRVSESLSLNGAGLVRYLYGMPFMTALLALYLVVFPTPWPRLNADFLLFCGAGGLAQIIATNLLISAFRYRNFVVGTAYSKTEAAQGAVLSFFLLGETLPPLSWAGIACGVAGVMLLSTGGRKLGLWDFVRALGQPAAVTGIASGFFFALTAIGIRRATQGVDTDTPVFAALIVLAVTVPLQTVMQGGWLLWREPAEMRRVLSSWRVSGQVGLLSALGSACWFTGFATAPVALVRIVGQVEVAFTMAFGHFYLRETMRRSELAGLILVAAGVILALAGTL</sequence>
<feature type="transmembrane region" description="Helical" evidence="1">
    <location>
        <begin position="192"/>
        <end position="217"/>
    </location>
</feature>
<keyword evidence="1" id="KW-0812">Transmembrane</keyword>
<feature type="domain" description="EamA" evidence="2">
    <location>
        <begin position="162"/>
        <end position="301"/>
    </location>
</feature>
<proteinExistence type="predicted"/>
<dbReference type="Pfam" id="PF00892">
    <property type="entry name" value="EamA"/>
    <property type="match status" value="2"/>
</dbReference>
<name>A0ABS8H1U6_9SPHN</name>
<comment type="caution">
    <text evidence="3">The sequence shown here is derived from an EMBL/GenBank/DDBJ whole genome shotgun (WGS) entry which is preliminary data.</text>
</comment>
<feature type="domain" description="EamA" evidence="2">
    <location>
        <begin position="9"/>
        <end position="143"/>
    </location>
</feature>
<feature type="transmembrane region" description="Helical" evidence="1">
    <location>
        <begin position="229"/>
        <end position="251"/>
    </location>
</feature>